<dbReference type="PANTHER" id="PTHR43791:SF92">
    <property type="entry name" value="AGL026WP"/>
    <property type="match status" value="1"/>
</dbReference>
<evidence type="ECO:0000256" key="2">
    <source>
        <dbReference type="ARBA" id="ARBA00022448"/>
    </source>
</evidence>
<reference evidence="8" key="1">
    <citation type="submission" date="2021-10" db="EMBL/GenBank/DDBJ databases">
        <authorList>
            <person name="Piombo E."/>
        </authorList>
    </citation>
    <scope>NUCLEOTIDE SEQUENCE</scope>
</reference>
<accession>A0A9N9VD24</accession>
<feature type="transmembrane region" description="Helical" evidence="6">
    <location>
        <begin position="315"/>
        <end position="335"/>
    </location>
</feature>
<feature type="transmembrane region" description="Helical" evidence="6">
    <location>
        <begin position="373"/>
        <end position="394"/>
    </location>
</feature>
<feature type="transmembrane region" description="Helical" evidence="6">
    <location>
        <begin position="85"/>
        <end position="105"/>
    </location>
</feature>
<proteinExistence type="predicted"/>
<feature type="transmembrane region" description="Helical" evidence="6">
    <location>
        <begin position="347"/>
        <end position="367"/>
    </location>
</feature>
<dbReference type="OrthoDB" id="2250022at2759"/>
<keyword evidence="2" id="KW-0813">Transport</keyword>
<feature type="transmembrane region" description="Helical" evidence="6">
    <location>
        <begin position="117"/>
        <end position="138"/>
    </location>
</feature>
<dbReference type="EMBL" id="CABFNQ020000639">
    <property type="protein sequence ID" value="CAH0020278.1"/>
    <property type="molecule type" value="Genomic_DNA"/>
</dbReference>
<dbReference type="FunFam" id="1.20.1250.20:FF:000013">
    <property type="entry name" value="MFS general substrate transporter"/>
    <property type="match status" value="1"/>
</dbReference>
<keyword evidence="5 6" id="KW-0472">Membrane</keyword>
<keyword evidence="9" id="KW-1185">Reference proteome</keyword>
<dbReference type="GO" id="GO:0022857">
    <property type="term" value="F:transmembrane transporter activity"/>
    <property type="evidence" value="ECO:0007669"/>
    <property type="project" value="InterPro"/>
</dbReference>
<evidence type="ECO:0000256" key="4">
    <source>
        <dbReference type="ARBA" id="ARBA00022989"/>
    </source>
</evidence>
<dbReference type="InterPro" id="IPR036259">
    <property type="entry name" value="MFS_trans_sf"/>
</dbReference>
<evidence type="ECO:0000313" key="9">
    <source>
        <dbReference type="Proteomes" id="UP000696573"/>
    </source>
</evidence>
<dbReference type="SUPFAM" id="SSF103473">
    <property type="entry name" value="MFS general substrate transporter"/>
    <property type="match status" value="1"/>
</dbReference>
<evidence type="ECO:0000256" key="1">
    <source>
        <dbReference type="ARBA" id="ARBA00004141"/>
    </source>
</evidence>
<comment type="subcellular location">
    <subcellularLocation>
        <location evidence="1">Membrane</location>
        <topology evidence="1">Multi-pass membrane protein</topology>
    </subcellularLocation>
</comment>
<dbReference type="AlphaFoldDB" id="A0A9N9VD24"/>
<evidence type="ECO:0000256" key="3">
    <source>
        <dbReference type="ARBA" id="ARBA00022692"/>
    </source>
</evidence>
<feature type="transmembrane region" description="Helical" evidence="6">
    <location>
        <begin position="178"/>
        <end position="203"/>
    </location>
</feature>
<organism evidence="8 9">
    <name type="scientific">Clonostachys rhizophaga</name>
    <dbReference type="NCBI Taxonomy" id="160324"/>
    <lineage>
        <taxon>Eukaryota</taxon>
        <taxon>Fungi</taxon>
        <taxon>Dikarya</taxon>
        <taxon>Ascomycota</taxon>
        <taxon>Pezizomycotina</taxon>
        <taxon>Sordariomycetes</taxon>
        <taxon>Hypocreomycetidae</taxon>
        <taxon>Hypocreales</taxon>
        <taxon>Bionectriaceae</taxon>
        <taxon>Clonostachys</taxon>
    </lineage>
</organism>
<feature type="transmembrane region" description="Helical" evidence="6">
    <location>
        <begin position="48"/>
        <end position="65"/>
    </location>
</feature>
<name>A0A9N9VD24_9HYPO</name>
<gene>
    <name evidence="8" type="ORF">CRHIZ90672A_00017220</name>
</gene>
<dbReference type="FunFam" id="1.20.1250.20:FF:000057">
    <property type="entry name" value="MFS general substrate transporter"/>
    <property type="match status" value="1"/>
</dbReference>
<dbReference type="InterPro" id="IPR011701">
    <property type="entry name" value="MFS"/>
</dbReference>
<evidence type="ECO:0000256" key="6">
    <source>
        <dbReference type="SAM" id="Phobius"/>
    </source>
</evidence>
<evidence type="ECO:0000256" key="5">
    <source>
        <dbReference type="ARBA" id="ARBA00023136"/>
    </source>
</evidence>
<keyword evidence="4 6" id="KW-1133">Transmembrane helix</keyword>
<feature type="transmembrane region" description="Helical" evidence="6">
    <location>
        <begin position="283"/>
        <end position="303"/>
    </location>
</feature>
<dbReference type="GO" id="GO:0016020">
    <property type="term" value="C:membrane"/>
    <property type="evidence" value="ECO:0007669"/>
    <property type="project" value="UniProtKB-SubCell"/>
</dbReference>
<dbReference type="Gene3D" id="1.20.1250.20">
    <property type="entry name" value="MFS general substrate transporter like domains"/>
    <property type="match status" value="2"/>
</dbReference>
<feature type="domain" description="Major facilitator superfamily (MFS) profile" evidence="7">
    <location>
        <begin position="52"/>
        <end position="467"/>
    </location>
</feature>
<dbReference type="Proteomes" id="UP000696573">
    <property type="component" value="Unassembled WGS sequence"/>
</dbReference>
<comment type="caution">
    <text evidence="8">The sequence shown here is derived from an EMBL/GenBank/DDBJ whole genome shotgun (WGS) entry which is preliminary data.</text>
</comment>
<dbReference type="PROSITE" id="PS50850">
    <property type="entry name" value="MFS"/>
    <property type="match status" value="1"/>
</dbReference>
<evidence type="ECO:0000259" key="7">
    <source>
        <dbReference type="PROSITE" id="PS50850"/>
    </source>
</evidence>
<dbReference type="PANTHER" id="PTHR43791">
    <property type="entry name" value="PERMEASE-RELATED"/>
    <property type="match status" value="1"/>
</dbReference>
<dbReference type="InterPro" id="IPR020846">
    <property type="entry name" value="MFS_dom"/>
</dbReference>
<evidence type="ECO:0000313" key="8">
    <source>
        <dbReference type="EMBL" id="CAH0020278.1"/>
    </source>
</evidence>
<feature type="transmembrane region" description="Helical" evidence="6">
    <location>
        <begin position="144"/>
        <end position="166"/>
    </location>
</feature>
<keyword evidence="3 6" id="KW-0812">Transmembrane</keyword>
<feature type="transmembrane region" description="Helical" evidence="6">
    <location>
        <begin position="406"/>
        <end position="427"/>
    </location>
</feature>
<feature type="transmembrane region" description="Helical" evidence="6">
    <location>
        <begin position="439"/>
        <end position="460"/>
    </location>
</feature>
<feature type="transmembrane region" description="Helical" evidence="6">
    <location>
        <begin position="215"/>
        <end position="235"/>
    </location>
</feature>
<protein>
    <recommendedName>
        <fullName evidence="7">Major facilitator superfamily (MFS) profile domain-containing protein</fullName>
    </recommendedName>
</protein>
<sequence length="506" mass="55861">MLGFRKSKGEDATLAEIAASTLEADIALVRAWSPEERAEKEKKFLRRIDLRLLPILAVMYVLNYIDRNAVPHARVQGLEEDLGLVGFQYNIVLSVTFAGYISMQVPSNMILSFFRPSWYLSTCMVAWGICSGLSGIVHNFTGLAIARFFLGITEAPFFVGCAFLFSGWYTRKEVGLRLGIFFSAAMLSGAFGGLFAAGIAAAFKSEPAGLETWRWLFILEGIVTVICAVVTGFTIPDWPATTKWLSPEERALGVLRLIEDAGAEDEDTSAITAFKLAVRDYRLWLCVLGQVCLQAVASLANFLPTLVKDFGFGTIETLLLTAPPYVLTTVACIGITWHSDRTGMRSFWIIIPCCVTICGIIITFATTNIGARYFAIFLMLPATYGCFQVSNAWMANIAARPQKKRAIALAMNTAFGNSAMIWTPYLYPASQGPNYYTAWSVNVSLMVVGICATLALRIVLQRENKKLGHDESHPAIQVDLKDGFEGTQEIEESQSVDMTVRHRFQI</sequence>
<dbReference type="Pfam" id="PF07690">
    <property type="entry name" value="MFS_1"/>
    <property type="match status" value="1"/>
</dbReference>